<reference evidence="2 3" key="1">
    <citation type="submission" date="2020-08" db="EMBL/GenBank/DDBJ databases">
        <title>Genomic Encyclopedia of Type Strains, Phase IV (KMG-IV): sequencing the most valuable type-strain genomes for metagenomic binning, comparative biology and taxonomic classification.</title>
        <authorList>
            <person name="Goeker M."/>
        </authorList>
    </citation>
    <scope>NUCLEOTIDE SEQUENCE [LARGE SCALE GENOMIC DNA]</scope>
    <source>
        <strain evidence="2 3">DSM 101465</strain>
    </source>
</reference>
<dbReference type="PANTHER" id="PTHR12526:SF630">
    <property type="entry name" value="GLYCOSYLTRANSFERASE"/>
    <property type="match status" value="1"/>
</dbReference>
<dbReference type="Proteomes" id="UP000588017">
    <property type="component" value="Unassembled WGS sequence"/>
</dbReference>
<dbReference type="CDD" id="cd03801">
    <property type="entry name" value="GT4_PimA-like"/>
    <property type="match status" value="1"/>
</dbReference>
<sequence>MTKQGSPRGASPPSRVAIVVKGYPRLSETFIAQEILGLERNGLDLAIWSLRHPTERVSHPMHRQIAAPVTYLPEYLYQEPLRVLRGALAALRNPRLGKLLSAFWRDLKRDFTPNRGRRLGQALVMARELPPDIRHLHVHYLHTPASVVRYTSLLTGLSFSFSAHAKDIWTTPEWEKREKIAESAWGVTCTETGHRHLAALAPDAGHVRLVYHGLDLSRFPAPPKGRPPRDGSDPADPVRIISVGRAVAKKGYDDLLSALAALPEGLHWRFAHIGSGELLASLKQQAAAKGIGHKVIFLGAKAQPDVISLMREADIFVLPAKEAKSGDRDGLPNVVMEAASQGLAIIATDFSGIPEFIRHDREGWLTPPGDWESLANALNLLARDPQVRHRLGMAAYERLRNDFSADGGIARIAALLRASLSVATDQGAAKTEKEEARP</sequence>
<keyword evidence="2" id="KW-0808">Transferase</keyword>
<dbReference type="Gene3D" id="3.40.50.2000">
    <property type="entry name" value="Glycogen Phosphorylase B"/>
    <property type="match status" value="2"/>
</dbReference>
<proteinExistence type="predicted"/>
<evidence type="ECO:0000313" key="2">
    <source>
        <dbReference type="EMBL" id="MBB6169346.1"/>
    </source>
</evidence>
<dbReference type="GO" id="GO:0016757">
    <property type="term" value="F:glycosyltransferase activity"/>
    <property type="evidence" value="ECO:0007669"/>
    <property type="project" value="InterPro"/>
</dbReference>
<feature type="domain" description="Glycosyl transferase family 1" evidence="1">
    <location>
        <begin position="235"/>
        <end position="398"/>
    </location>
</feature>
<keyword evidence="3" id="KW-1185">Reference proteome</keyword>
<dbReference type="Pfam" id="PF00534">
    <property type="entry name" value="Glycos_transf_1"/>
    <property type="match status" value="1"/>
</dbReference>
<comment type="caution">
    <text evidence="2">The sequence shown here is derived from an EMBL/GenBank/DDBJ whole genome shotgun (WGS) entry which is preliminary data.</text>
</comment>
<dbReference type="InterPro" id="IPR001296">
    <property type="entry name" value="Glyco_trans_1"/>
</dbReference>
<accession>A0A841KHF2</accession>
<evidence type="ECO:0000313" key="3">
    <source>
        <dbReference type="Proteomes" id="UP000588017"/>
    </source>
</evidence>
<dbReference type="EMBL" id="JACHEH010000007">
    <property type="protein sequence ID" value="MBB6169346.1"/>
    <property type="molecule type" value="Genomic_DNA"/>
</dbReference>
<dbReference type="AlphaFoldDB" id="A0A841KHF2"/>
<protein>
    <submittedName>
        <fullName evidence="2">Glycosyltransferase involved in cell wall biosynthesis</fullName>
    </submittedName>
</protein>
<dbReference type="SUPFAM" id="SSF53756">
    <property type="entry name" value="UDP-Glycosyltransferase/glycogen phosphorylase"/>
    <property type="match status" value="1"/>
</dbReference>
<organism evidence="2 3">
    <name type="scientific">Chelatococcus composti</name>
    <dbReference type="NCBI Taxonomy" id="1743235"/>
    <lineage>
        <taxon>Bacteria</taxon>
        <taxon>Pseudomonadati</taxon>
        <taxon>Pseudomonadota</taxon>
        <taxon>Alphaproteobacteria</taxon>
        <taxon>Hyphomicrobiales</taxon>
        <taxon>Chelatococcaceae</taxon>
        <taxon>Chelatococcus</taxon>
    </lineage>
</organism>
<name>A0A841KHF2_9HYPH</name>
<dbReference type="PANTHER" id="PTHR12526">
    <property type="entry name" value="GLYCOSYLTRANSFERASE"/>
    <property type="match status" value="1"/>
</dbReference>
<gene>
    <name evidence="2" type="ORF">HNQ73_002988</name>
</gene>
<dbReference type="RefSeq" id="WP_183335663.1">
    <property type="nucleotide sequence ID" value="NZ_BMHX01000007.1"/>
</dbReference>
<evidence type="ECO:0000259" key="1">
    <source>
        <dbReference type="Pfam" id="PF00534"/>
    </source>
</evidence>